<name>A0A2I1GRK2_9GLOM</name>
<evidence type="ECO:0000256" key="1">
    <source>
        <dbReference type="SAM" id="Coils"/>
    </source>
</evidence>
<dbReference type="VEuPathDB" id="FungiDB:RhiirA1_477717"/>
<keyword evidence="1" id="KW-0175">Coiled coil</keyword>
<proteinExistence type="predicted"/>
<protein>
    <submittedName>
        <fullName evidence="3">Uncharacterized protein</fullName>
    </submittedName>
</protein>
<feature type="non-terminal residue" evidence="3">
    <location>
        <position position="1"/>
    </location>
</feature>
<evidence type="ECO:0000313" key="4">
    <source>
        <dbReference type="Proteomes" id="UP000234323"/>
    </source>
</evidence>
<dbReference type="EMBL" id="LLXI01000720">
    <property type="protein sequence ID" value="PKY49239.1"/>
    <property type="molecule type" value="Genomic_DNA"/>
</dbReference>
<dbReference type="Proteomes" id="UP000234323">
    <property type="component" value="Unassembled WGS sequence"/>
</dbReference>
<evidence type="ECO:0000256" key="2">
    <source>
        <dbReference type="SAM" id="MobiDB-lite"/>
    </source>
</evidence>
<feature type="coiled-coil region" evidence="1">
    <location>
        <begin position="183"/>
        <end position="217"/>
    </location>
</feature>
<organism evidence="3 4">
    <name type="scientific">Rhizophagus irregularis</name>
    <dbReference type="NCBI Taxonomy" id="588596"/>
    <lineage>
        <taxon>Eukaryota</taxon>
        <taxon>Fungi</taxon>
        <taxon>Fungi incertae sedis</taxon>
        <taxon>Mucoromycota</taxon>
        <taxon>Glomeromycotina</taxon>
        <taxon>Glomeromycetes</taxon>
        <taxon>Glomerales</taxon>
        <taxon>Glomeraceae</taxon>
        <taxon>Rhizophagus</taxon>
    </lineage>
</organism>
<dbReference type="VEuPathDB" id="FungiDB:RhiirFUN_025584"/>
<dbReference type="AlphaFoldDB" id="A0A2I1GRK2"/>
<accession>A0A2I1GRK2</accession>
<evidence type="ECO:0000313" key="3">
    <source>
        <dbReference type="EMBL" id="PKY49239.1"/>
    </source>
</evidence>
<comment type="caution">
    <text evidence="3">The sequence shown here is derived from an EMBL/GenBank/DDBJ whole genome shotgun (WGS) entry which is preliminary data.</text>
</comment>
<keyword evidence="4" id="KW-1185">Reference proteome</keyword>
<reference evidence="3 4" key="1">
    <citation type="submission" date="2015-10" db="EMBL/GenBank/DDBJ databases">
        <title>Genome analyses suggest a sexual origin of heterokaryosis in a supposedly ancient asexual fungus.</title>
        <authorList>
            <person name="Ropars J."/>
            <person name="Sedzielewska K."/>
            <person name="Noel J."/>
            <person name="Charron P."/>
            <person name="Farinelli L."/>
            <person name="Marton T."/>
            <person name="Kruger M."/>
            <person name="Pelin A."/>
            <person name="Brachmann A."/>
            <person name="Corradi N."/>
        </authorList>
    </citation>
    <scope>NUCLEOTIDE SEQUENCE [LARGE SCALE GENOMIC DNA]</scope>
    <source>
        <strain evidence="3 4">A4</strain>
    </source>
</reference>
<sequence length="218" mass="25221">KDEVNILLQQIKDTNDDGIEDWLKYYKQPYVLSSLNQFISNIDHEIWRKSGGNTNNAEAAHSMVNREGKQLKLLSAILRGKRYDERCYKTIEIHNKAGVSYTHTDKSEIKRTCGSITRKGFRNQKNKESVIDLTNDELSNKSSSKRKLSPSTNRKSSKKSRKEPSENDNEILELEIEERKMTLRERAIKARTAEVEVRKLEAEVEALELANLQQKQKV</sequence>
<dbReference type="VEuPathDB" id="FungiDB:FUN_020723"/>
<feature type="region of interest" description="Disordered" evidence="2">
    <location>
        <begin position="136"/>
        <end position="170"/>
    </location>
</feature>
<gene>
    <name evidence="3" type="ORF">RhiirA4_465126</name>
</gene>